<feature type="domain" description="ABC transporter" evidence="9">
    <location>
        <begin position="241"/>
        <end position="457"/>
    </location>
</feature>
<dbReference type="GO" id="GO:0042626">
    <property type="term" value="F:ATPase-coupled transmembrane transporter activity"/>
    <property type="evidence" value="ECO:0007669"/>
    <property type="project" value="TreeGrafter"/>
</dbReference>
<dbReference type="CDD" id="cd03225">
    <property type="entry name" value="ABC_cobalt_CbiO_domain1"/>
    <property type="match status" value="2"/>
</dbReference>
<dbReference type="InterPro" id="IPR017871">
    <property type="entry name" value="ABC_transporter-like_CS"/>
</dbReference>
<dbReference type="InterPro" id="IPR003439">
    <property type="entry name" value="ABC_transporter-like_ATP-bd"/>
</dbReference>
<keyword evidence="8" id="KW-0472">Membrane</keyword>
<keyword evidence="3" id="KW-0813">Transport</keyword>
<evidence type="ECO:0000256" key="2">
    <source>
        <dbReference type="ARBA" id="ARBA00005417"/>
    </source>
</evidence>
<organism evidence="10 11">
    <name type="scientific">Leuconostoc pseudomesenteroides</name>
    <dbReference type="NCBI Taxonomy" id="33968"/>
    <lineage>
        <taxon>Bacteria</taxon>
        <taxon>Bacillati</taxon>
        <taxon>Bacillota</taxon>
        <taxon>Bacilli</taxon>
        <taxon>Lactobacillales</taxon>
        <taxon>Lactobacillaceae</taxon>
        <taxon>Leuconostoc</taxon>
    </lineage>
</organism>
<dbReference type="EMBL" id="MPLS01000007">
    <property type="protein sequence ID" value="ORI98220.1"/>
    <property type="molecule type" value="Genomic_DNA"/>
</dbReference>
<dbReference type="RefSeq" id="WP_004913099.1">
    <property type="nucleotide sequence ID" value="NZ_MPLS01000007.1"/>
</dbReference>
<feature type="domain" description="ABC transporter" evidence="9">
    <location>
        <begin position="3"/>
        <end position="235"/>
    </location>
</feature>
<dbReference type="PANTHER" id="PTHR43553">
    <property type="entry name" value="HEAVY METAL TRANSPORTER"/>
    <property type="match status" value="1"/>
</dbReference>
<dbReference type="PROSITE" id="PS00211">
    <property type="entry name" value="ABC_TRANSPORTER_1"/>
    <property type="match status" value="2"/>
</dbReference>
<dbReference type="GO" id="GO:0016887">
    <property type="term" value="F:ATP hydrolysis activity"/>
    <property type="evidence" value="ECO:0007669"/>
    <property type="project" value="InterPro"/>
</dbReference>
<evidence type="ECO:0000256" key="3">
    <source>
        <dbReference type="ARBA" id="ARBA00022448"/>
    </source>
</evidence>
<evidence type="ECO:0000256" key="8">
    <source>
        <dbReference type="ARBA" id="ARBA00023136"/>
    </source>
</evidence>
<evidence type="ECO:0000313" key="10">
    <source>
        <dbReference type="EMBL" id="ORI98220.1"/>
    </source>
</evidence>
<sequence length="457" mass="51237">MIVTLEHINLSYGKTKIFNDLTLSIPENSFNLLIGPSGIGKSTLLKIIAGLFPQLKGTVLVDNTAISQLPANQRAQHVGFLFQDPDTQFAMPTPFEELTFTLENLQIPADEIAKRATAALEFVGIKQLADQQIDTLSGGEKQKVALAIIVAMKSKLLLLDEPFANVDIIARQEILKKIKTLQADGVTILVADHDFSGYQDIVNNVWEIQHQTISALDHDQFMQRISKPQHHIFKTTNEGIFELTHFKLSAEKRTLINVPQLLIGAPGITLLTGANGSGKSTLFNALTKLKSFDGQITYQSKNIQKLKVAQYVQKVALLFQSPERQFLRMTVDEELALSYQHSQHQSFWSSEVIDHYLTRLNLNHLRQHIVYQLSGGQKKKLQLLLMLIVGTPVLLLDEPIAGLDVASVRVVAEILQEISDQGKQRFIIISHQLDALLPVINYHLHLDHQTLCYQEQL</sequence>
<reference evidence="10 11" key="1">
    <citation type="journal article" date="2017" name="Front. Microbiol.">
        <title>Genomic Characterization of Dairy Associated Leuconostoc Species and Diversity of Leuconostocs in Undefined Mixed Mesophilic Starter Cultures.</title>
        <authorList>
            <person name="Frantzen C.A."/>
            <person name="Kot W."/>
            <person name="Pedersen T.B."/>
            <person name="Ardo Y.M."/>
            <person name="Broadbent J.R."/>
            <person name="Neve H."/>
            <person name="Hansen L.H."/>
            <person name="Dal Bello F."/>
            <person name="Ostlie H.M."/>
            <person name="Kleppen H.P."/>
            <person name="Vogensen F.K."/>
            <person name="Holo H."/>
        </authorList>
    </citation>
    <scope>NUCLEOTIDE SEQUENCE [LARGE SCALE GENOMIC DNA]</scope>
    <source>
        <strain evidence="10 11">LMGCF08</strain>
    </source>
</reference>
<dbReference type="Proteomes" id="UP000192288">
    <property type="component" value="Unassembled WGS sequence"/>
</dbReference>
<dbReference type="PROSITE" id="PS50893">
    <property type="entry name" value="ABC_TRANSPORTER_2"/>
    <property type="match status" value="2"/>
</dbReference>
<keyword evidence="5" id="KW-0547">Nucleotide-binding</keyword>
<keyword evidence="4" id="KW-1003">Cell membrane</keyword>
<protein>
    <submittedName>
        <fullName evidence="10">Energy-coupling factor ABC transporter ATP-binding protein</fullName>
    </submittedName>
</protein>
<evidence type="ECO:0000256" key="6">
    <source>
        <dbReference type="ARBA" id="ARBA00022840"/>
    </source>
</evidence>
<evidence type="ECO:0000256" key="5">
    <source>
        <dbReference type="ARBA" id="ARBA00022741"/>
    </source>
</evidence>
<dbReference type="STRING" id="33968.BMS77_07155"/>
<accession>A0A1X0VEV0</accession>
<comment type="caution">
    <text evidence="10">The sequence shown here is derived from an EMBL/GenBank/DDBJ whole genome shotgun (WGS) entry which is preliminary data.</text>
</comment>
<name>A0A1X0VEV0_LEUPS</name>
<dbReference type="InterPro" id="IPR015856">
    <property type="entry name" value="ABC_transpr_CbiO/EcfA_su"/>
</dbReference>
<evidence type="ECO:0000256" key="1">
    <source>
        <dbReference type="ARBA" id="ARBA00004202"/>
    </source>
</evidence>
<dbReference type="AlphaFoldDB" id="A0A1X0VEV0"/>
<evidence type="ECO:0000313" key="11">
    <source>
        <dbReference type="Proteomes" id="UP000192288"/>
    </source>
</evidence>
<dbReference type="InterPro" id="IPR027417">
    <property type="entry name" value="P-loop_NTPase"/>
</dbReference>
<comment type="similarity">
    <text evidence="2">Belongs to the ABC transporter superfamily.</text>
</comment>
<dbReference type="PANTHER" id="PTHR43553:SF27">
    <property type="entry name" value="ENERGY-COUPLING FACTOR TRANSPORTER ATP-BINDING PROTEIN ECFA2"/>
    <property type="match status" value="1"/>
</dbReference>
<dbReference type="eggNOG" id="COG1122">
    <property type="taxonomic scope" value="Bacteria"/>
</dbReference>
<dbReference type="InterPro" id="IPR003593">
    <property type="entry name" value="AAA+_ATPase"/>
</dbReference>
<evidence type="ECO:0000259" key="9">
    <source>
        <dbReference type="PROSITE" id="PS50893"/>
    </source>
</evidence>
<dbReference type="Pfam" id="PF00005">
    <property type="entry name" value="ABC_tran"/>
    <property type="match status" value="2"/>
</dbReference>
<gene>
    <name evidence="10" type="ORF">BMR96_03195</name>
</gene>
<dbReference type="SMART" id="SM00382">
    <property type="entry name" value="AAA"/>
    <property type="match status" value="2"/>
</dbReference>
<dbReference type="GO" id="GO:0043190">
    <property type="term" value="C:ATP-binding cassette (ABC) transporter complex"/>
    <property type="evidence" value="ECO:0007669"/>
    <property type="project" value="TreeGrafter"/>
</dbReference>
<evidence type="ECO:0000256" key="7">
    <source>
        <dbReference type="ARBA" id="ARBA00022967"/>
    </source>
</evidence>
<comment type="subcellular location">
    <subcellularLocation>
        <location evidence="1">Cell membrane</location>
        <topology evidence="1">Peripheral membrane protein</topology>
    </subcellularLocation>
</comment>
<dbReference type="GO" id="GO:0005524">
    <property type="term" value="F:ATP binding"/>
    <property type="evidence" value="ECO:0007669"/>
    <property type="project" value="UniProtKB-KW"/>
</dbReference>
<dbReference type="Gene3D" id="3.40.50.300">
    <property type="entry name" value="P-loop containing nucleotide triphosphate hydrolases"/>
    <property type="match status" value="2"/>
</dbReference>
<proteinExistence type="inferred from homology"/>
<dbReference type="InterPro" id="IPR050095">
    <property type="entry name" value="ECF_ABC_transporter_ATP-bd"/>
</dbReference>
<keyword evidence="6 10" id="KW-0067">ATP-binding</keyword>
<keyword evidence="7" id="KW-1278">Translocase</keyword>
<evidence type="ECO:0000256" key="4">
    <source>
        <dbReference type="ARBA" id="ARBA00022475"/>
    </source>
</evidence>
<dbReference type="SUPFAM" id="SSF52540">
    <property type="entry name" value="P-loop containing nucleoside triphosphate hydrolases"/>
    <property type="match status" value="2"/>
</dbReference>